<dbReference type="Proteomes" id="UP001458880">
    <property type="component" value="Unassembled WGS sequence"/>
</dbReference>
<evidence type="ECO:0000256" key="1">
    <source>
        <dbReference type="SAM" id="MobiDB-lite"/>
    </source>
</evidence>
<feature type="compositionally biased region" description="Acidic residues" evidence="1">
    <location>
        <begin position="28"/>
        <end position="60"/>
    </location>
</feature>
<comment type="caution">
    <text evidence="2">The sequence shown here is derived from an EMBL/GenBank/DDBJ whole genome shotgun (WGS) entry which is preliminary data.</text>
</comment>
<organism evidence="2 3">
    <name type="scientific">Popillia japonica</name>
    <name type="common">Japanese beetle</name>
    <dbReference type="NCBI Taxonomy" id="7064"/>
    <lineage>
        <taxon>Eukaryota</taxon>
        <taxon>Metazoa</taxon>
        <taxon>Ecdysozoa</taxon>
        <taxon>Arthropoda</taxon>
        <taxon>Hexapoda</taxon>
        <taxon>Insecta</taxon>
        <taxon>Pterygota</taxon>
        <taxon>Neoptera</taxon>
        <taxon>Endopterygota</taxon>
        <taxon>Coleoptera</taxon>
        <taxon>Polyphaga</taxon>
        <taxon>Scarabaeiformia</taxon>
        <taxon>Scarabaeidae</taxon>
        <taxon>Rutelinae</taxon>
        <taxon>Popillia</taxon>
    </lineage>
</organism>
<keyword evidence="3" id="KW-1185">Reference proteome</keyword>
<reference evidence="2 3" key="1">
    <citation type="journal article" date="2024" name="BMC Genomics">
        <title>De novo assembly and annotation of Popillia japonica's genome with initial clues to its potential as an invasive pest.</title>
        <authorList>
            <person name="Cucini C."/>
            <person name="Boschi S."/>
            <person name="Funari R."/>
            <person name="Cardaioli E."/>
            <person name="Iannotti N."/>
            <person name="Marturano G."/>
            <person name="Paoli F."/>
            <person name="Bruttini M."/>
            <person name="Carapelli A."/>
            <person name="Frati F."/>
            <person name="Nardi F."/>
        </authorList>
    </citation>
    <scope>NUCLEOTIDE SEQUENCE [LARGE SCALE GENOMIC DNA]</scope>
    <source>
        <strain evidence="2">DMR45628</strain>
    </source>
</reference>
<accession>A0AAW1L8U2</accession>
<name>A0AAW1L8U2_POPJA</name>
<dbReference type="EMBL" id="JASPKY010000145">
    <property type="protein sequence ID" value="KAK9730573.1"/>
    <property type="molecule type" value="Genomic_DNA"/>
</dbReference>
<evidence type="ECO:0000313" key="3">
    <source>
        <dbReference type="Proteomes" id="UP001458880"/>
    </source>
</evidence>
<sequence>MSEQKKRRVEYSRDPNGEMEWYILLSSDESDNDDESDPNEEDHIEENLYDSNSEQEEEAGDIQNEVIDRDMPCLTDQASSDKLLGIPYWFQN</sequence>
<dbReference type="AlphaFoldDB" id="A0AAW1L8U2"/>
<protein>
    <submittedName>
        <fullName evidence="2">Uncharacterized protein</fullName>
    </submittedName>
</protein>
<evidence type="ECO:0000313" key="2">
    <source>
        <dbReference type="EMBL" id="KAK9730573.1"/>
    </source>
</evidence>
<feature type="region of interest" description="Disordered" evidence="1">
    <location>
        <begin position="23"/>
        <end position="66"/>
    </location>
</feature>
<proteinExistence type="predicted"/>
<gene>
    <name evidence="2" type="ORF">QE152_g14406</name>
</gene>